<dbReference type="InterPro" id="IPR000792">
    <property type="entry name" value="Tscrpt_reg_LuxR_C"/>
</dbReference>
<gene>
    <name evidence="7" type="ORF">CH341_18085</name>
</gene>
<dbReference type="GO" id="GO:0006355">
    <property type="term" value="P:regulation of DNA-templated transcription"/>
    <property type="evidence" value="ECO:0007669"/>
    <property type="project" value="InterPro"/>
</dbReference>
<keyword evidence="4" id="KW-0597">Phosphoprotein</keyword>
<dbReference type="AlphaFoldDB" id="A0A327L4V1"/>
<dbReference type="SMART" id="SM00421">
    <property type="entry name" value="HTH_LUXR"/>
    <property type="match status" value="1"/>
</dbReference>
<dbReference type="Gene3D" id="3.40.50.2300">
    <property type="match status" value="1"/>
</dbReference>
<evidence type="ECO:0008006" key="9">
    <source>
        <dbReference type="Google" id="ProtNLM"/>
    </source>
</evidence>
<dbReference type="CDD" id="cd06170">
    <property type="entry name" value="LuxR_C_like"/>
    <property type="match status" value="1"/>
</dbReference>
<dbReference type="PANTHER" id="PTHR44688:SF16">
    <property type="entry name" value="DNA-BINDING TRANSCRIPTIONAL ACTIVATOR DEVR_DOSR"/>
    <property type="match status" value="1"/>
</dbReference>
<dbReference type="Gene3D" id="1.10.10.10">
    <property type="entry name" value="Winged helix-like DNA-binding domain superfamily/Winged helix DNA-binding domain"/>
    <property type="match status" value="1"/>
</dbReference>
<sequence length="206" mass="22370">MSETLDVALVEDDPAVLDSLALYLGRRGLAITRFESADALVASHGPVPPFDCVVADVRMPGLSGIDLVRLLAASPAAPPVILITGHGDVDMAVAAIKLGAFDFIEKPFDENRLFESIGAAVAHARSRRHDAAELAHLLARFESLSERQHEVLALATAGLSNKEIATRLGISPRTVEIHRAWVMERMGARNLAELVRMEMRLRPDRP</sequence>
<dbReference type="OrthoDB" id="9782655at2"/>
<proteinExistence type="predicted"/>
<keyword evidence="3" id="KW-0804">Transcription</keyword>
<dbReference type="Pfam" id="PF00072">
    <property type="entry name" value="Response_reg"/>
    <property type="match status" value="1"/>
</dbReference>
<dbReference type="InterPro" id="IPR036388">
    <property type="entry name" value="WH-like_DNA-bd_sf"/>
</dbReference>
<evidence type="ECO:0000256" key="4">
    <source>
        <dbReference type="PROSITE-ProRule" id="PRU00169"/>
    </source>
</evidence>
<evidence type="ECO:0000313" key="7">
    <source>
        <dbReference type="EMBL" id="RAI42708.1"/>
    </source>
</evidence>
<evidence type="ECO:0000313" key="8">
    <source>
        <dbReference type="Proteomes" id="UP000249130"/>
    </source>
</evidence>
<reference evidence="7 8" key="1">
    <citation type="submission" date="2017-07" db="EMBL/GenBank/DDBJ databases">
        <title>Draft Genome Sequences of Select Purple Nonsulfur Bacteria.</title>
        <authorList>
            <person name="Lasarre B."/>
            <person name="Mckinlay J.B."/>
        </authorList>
    </citation>
    <scope>NUCLEOTIDE SEQUENCE [LARGE SCALE GENOMIC DNA]</scope>
    <source>
        <strain evidence="7 8">DSM 5909</strain>
    </source>
</reference>
<keyword evidence="8" id="KW-1185">Reference proteome</keyword>
<dbReference type="RefSeq" id="WP_111420411.1">
    <property type="nucleotide sequence ID" value="NZ_NPEX01000132.1"/>
</dbReference>
<feature type="domain" description="Response regulatory" evidence="6">
    <location>
        <begin position="6"/>
        <end position="121"/>
    </location>
</feature>
<feature type="modified residue" description="4-aspartylphosphate" evidence="4">
    <location>
        <position position="56"/>
    </location>
</feature>
<dbReference type="PRINTS" id="PR00038">
    <property type="entry name" value="HTHLUXR"/>
</dbReference>
<dbReference type="PANTHER" id="PTHR44688">
    <property type="entry name" value="DNA-BINDING TRANSCRIPTIONAL ACTIVATOR DEVR_DOSR"/>
    <property type="match status" value="1"/>
</dbReference>
<dbReference type="InterPro" id="IPR016032">
    <property type="entry name" value="Sig_transdc_resp-reg_C-effctor"/>
</dbReference>
<dbReference type="InterPro" id="IPR011006">
    <property type="entry name" value="CheY-like_superfamily"/>
</dbReference>
<keyword evidence="1" id="KW-0805">Transcription regulation</keyword>
<dbReference type="GO" id="GO:0003677">
    <property type="term" value="F:DNA binding"/>
    <property type="evidence" value="ECO:0007669"/>
    <property type="project" value="UniProtKB-KW"/>
</dbReference>
<dbReference type="SUPFAM" id="SSF52172">
    <property type="entry name" value="CheY-like"/>
    <property type="match status" value="1"/>
</dbReference>
<dbReference type="PROSITE" id="PS50110">
    <property type="entry name" value="RESPONSE_REGULATORY"/>
    <property type="match status" value="1"/>
</dbReference>
<organism evidence="7 8">
    <name type="scientific">Rhodoplanes roseus</name>
    <dbReference type="NCBI Taxonomy" id="29409"/>
    <lineage>
        <taxon>Bacteria</taxon>
        <taxon>Pseudomonadati</taxon>
        <taxon>Pseudomonadota</taxon>
        <taxon>Alphaproteobacteria</taxon>
        <taxon>Hyphomicrobiales</taxon>
        <taxon>Nitrobacteraceae</taxon>
        <taxon>Rhodoplanes</taxon>
    </lineage>
</organism>
<evidence type="ECO:0000256" key="1">
    <source>
        <dbReference type="ARBA" id="ARBA00023015"/>
    </source>
</evidence>
<comment type="caution">
    <text evidence="7">The sequence shown here is derived from an EMBL/GenBank/DDBJ whole genome shotgun (WGS) entry which is preliminary data.</text>
</comment>
<dbReference type="EMBL" id="NPEX01000132">
    <property type="protein sequence ID" value="RAI42708.1"/>
    <property type="molecule type" value="Genomic_DNA"/>
</dbReference>
<dbReference type="Pfam" id="PF00196">
    <property type="entry name" value="GerE"/>
    <property type="match status" value="1"/>
</dbReference>
<accession>A0A327L4V1</accession>
<name>A0A327L4V1_9BRAD</name>
<dbReference type="GO" id="GO:0000160">
    <property type="term" value="P:phosphorelay signal transduction system"/>
    <property type="evidence" value="ECO:0007669"/>
    <property type="project" value="InterPro"/>
</dbReference>
<evidence type="ECO:0000256" key="3">
    <source>
        <dbReference type="ARBA" id="ARBA00023163"/>
    </source>
</evidence>
<feature type="domain" description="HTH luxR-type" evidence="5">
    <location>
        <begin position="137"/>
        <end position="202"/>
    </location>
</feature>
<dbReference type="SMART" id="SM00448">
    <property type="entry name" value="REC"/>
    <property type="match status" value="1"/>
</dbReference>
<evidence type="ECO:0000259" key="5">
    <source>
        <dbReference type="PROSITE" id="PS50043"/>
    </source>
</evidence>
<evidence type="ECO:0000256" key="2">
    <source>
        <dbReference type="ARBA" id="ARBA00023125"/>
    </source>
</evidence>
<evidence type="ECO:0000259" key="6">
    <source>
        <dbReference type="PROSITE" id="PS50110"/>
    </source>
</evidence>
<dbReference type="SUPFAM" id="SSF46894">
    <property type="entry name" value="C-terminal effector domain of the bipartite response regulators"/>
    <property type="match status" value="1"/>
</dbReference>
<dbReference type="InterPro" id="IPR001789">
    <property type="entry name" value="Sig_transdc_resp-reg_receiver"/>
</dbReference>
<protein>
    <recommendedName>
        <fullName evidence="9">DNA-binding response regulator</fullName>
    </recommendedName>
</protein>
<keyword evidence="2" id="KW-0238">DNA-binding</keyword>
<dbReference type="Proteomes" id="UP000249130">
    <property type="component" value="Unassembled WGS sequence"/>
</dbReference>
<dbReference type="PROSITE" id="PS50043">
    <property type="entry name" value="HTH_LUXR_2"/>
    <property type="match status" value="1"/>
</dbReference>